<organism evidence="12 13">
    <name type="scientific">Candidatus Phytoplasma oryzae</name>
    <dbReference type="NCBI Taxonomy" id="203274"/>
    <lineage>
        <taxon>Bacteria</taxon>
        <taxon>Bacillati</taxon>
        <taxon>Mycoplasmatota</taxon>
        <taxon>Mollicutes</taxon>
        <taxon>Acholeplasmatales</taxon>
        <taxon>Acholeplasmataceae</taxon>
        <taxon>Candidatus Phytoplasma</taxon>
        <taxon>16SrXI (Rice yellow dwarf group)</taxon>
    </lineage>
</organism>
<evidence type="ECO:0000256" key="3">
    <source>
        <dbReference type="ARBA" id="ARBA00017144"/>
    </source>
</evidence>
<evidence type="ECO:0000256" key="5">
    <source>
        <dbReference type="ARBA" id="ARBA00022727"/>
    </source>
</evidence>
<dbReference type="PANTHER" id="PTHR10344:SF4">
    <property type="entry name" value="UMP-CMP KINASE 2, MITOCHONDRIAL"/>
    <property type="match status" value="1"/>
</dbReference>
<dbReference type="AlphaFoldDB" id="A0A328IL65"/>
<evidence type="ECO:0000313" key="13">
    <source>
        <dbReference type="Proteomes" id="UP000249343"/>
    </source>
</evidence>
<dbReference type="RefSeq" id="WP_111961363.1">
    <property type="nucleotide sequence ID" value="NZ_JHUK01000004.1"/>
</dbReference>
<dbReference type="Pfam" id="PF02223">
    <property type="entry name" value="Thymidylate_kin"/>
    <property type="match status" value="1"/>
</dbReference>
<dbReference type="HAMAP" id="MF_00165">
    <property type="entry name" value="Thymidylate_kinase"/>
    <property type="match status" value="1"/>
</dbReference>
<dbReference type="InterPro" id="IPR027417">
    <property type="entry name" value="P-loop_NTPase"/>
</dbReference>
<dbReference type="GO" id="GO:0006233">
    <property type="term" value="P:dTDP biosynthetic process"/>
    <property type="evidence" value="ECO:0007669"/>
    <property type="project" value="InterPro"/>
</dbReference>
<evidence type="ECO:0000256" key="9">
    <source>
        <dbReference type="ARBA" id="ARBA00048743"/>
    </source>
</evidence>
<protein>
    <recommendedName>
        <fullName evidence="3 10">Thymidylate kinase</fullName>
        <ecNumber evidence="2 10">2.7.4.9</ecNumber>
    </recommendedName>
    <alternativeName>
        <fullName evidence="10">dTMP kinase</fullName>
    </alternativeName>
</protein>
<dbReference type="GO" id="GO:0006235">
    <property type="term" value="P:dTTP biosynthetic process"/>
    <property type="evidence" value="ECO:0007669"/>
    <property type="project" value="UniProtKB-UniRule"/>
</dbReference>
<dbReference type="Proteomes" id="UP000249343">
    <property type="component" value="Unassembled WGS sequence"/>
</dbReference>
<keyword evidence="7 10" id="KW-0418">Kinase</keyword>
<dbReference type="EC" id="2.7.4.9" evidence="2 10"/>
<dbReference type="GO" id="GO:0005829">
    <property type="term" value="C:cytosol"/>
    <property type="evidence" value="ECO:0007669"/>
    <property type="project" value="TreeGrafter"/>
</dbReference>
<evidence type="ECO:0000256" key="6">
    <source>
        <dbReference type="ARBA" id="ARBA00022741"/>
    </source>
</evidence>
<keyword evidence="5 10" id="KW-0545">Nucleotide biosynthesis</keyword>
<evidence type="ECO:0000313" key="12">
    <source>
        <dbReference type="EMBL" id="RAM57713.1"/>
    </source>
</evidence>
<evidence type="ECO:0000259" key="11">
    <source>
        <dbReference type="Pfam" id="PF02223"/>
    </source>
</evidence>
<feature type="domain" description="Thymidylate kinase-like" evidence="11">
    <location>
        <begin position="6"/>
        <end position="187"/>
    </location>
</feature>
<comment type="function">
    <text evidence="10">Phosphorylation of dTMP to form dTDP in both de novo and salvage pathways of dTTP synthesis.</text>
</comment>
<dbReference type="GO" id="GO:0005524">
    <property type="term" value="F:ATP binding"/>
    <property type="evidence" value="ECO:0007669"/>
    <property type="project" value="UniProtKB-UniRule"/>
</dbReference>
<dbReference type="InterPro" id="IPR039430">
    <property type="entry name" value="Thymidylate_kin-like_dom"/>
</dbReference>
<keyword evidence="4 10" id="KW-0808">Transferase</keyword>
<evidence type="ECO:0000256" key="4">
    <source>
        <dbReference type="ARBA" id="ARBA00022679"/>
    </source>
</evidence>
<reference evidence="12 13" key="1">
    <citation type="submission" date="2014-04" db="EMBL/GenBank/DDBJ databases">
        <title>Genome study of Napier grass stunt phytoplasma.</title>
        <authorList>
            <person name="Kawicha P."/>
            <person name="Dickinson M."/>
            <person name="Hodgetts J."/>
        </authorList>
    </citation>
    <scope>NUCLEOTIDE SEQUENCE [LARGE SCALE GENOMIC DNA]</scope>
    <source>
        <strain evidence="12 13">NGS-S10</strain>
    </source>
</reference>
<gene>
    <name evidence="10" type="primary">tmk</name>
    <name evidence="12" type="ORF">DH96_02100</name>
</gene>
<dbReference type="SUPFAM" id="SSF52540">
    <property type="entry name" value="P-loop containing nucleoside triphosphate hydrolases"/>
    <property type="match status" value="1"/>
</dbReference>
<evidence type="ECO:0000256" key="7">
    <source>
        <dbReference type="ARBA" id="ARBA00022777"/>
    </source>
</evidence>
<sequence length="210" mass="24742">MPFIVFEGLDGSGKTTCIQHLKILLEKKYHHQVLIIEGLRSSSIGQLLRQMFLCEKKLTSVTRVWLSLANMAQTQTELIKSALKEKKIVLTDRWLASTYAYQVAGYQLKLSDHYFKQLMQAFFLQPDLTFYLKIEPTEGLKRKPKDNQLDYFERRTKVYFKKVSQGYEHFFQKDLTVKSYESTLPLRVLLNKMMAFLETRNLIKLKRSKT</sequence>
<name>A0A328IL65_9MOLU</name>
<comment type="catalytic activity">
    <reaction evidence="9 10">
        <text>dTMP + ATP = dTDP + ADP</text>
        <dbReference type="Rhea" id="RHEA:13517"/>
        <dbReference type="ChEBI" id="CHEBI:30616"/>
        <dbReference type="ChEBI" id="CHEBI:58369"/>
        <dbReference type="ChEBI" id="CHEBI:63528"/>
        <dbReference type="ChEBI" id="CHEBI:456216"/>
        <dbReference type="EC" id="2.7.4.9"/>
    </reaction>
</comment>
<dbReference type="InterPro" id="IPR018094">
    <property type="entry name" value="Thymidylate_kinase"/>
</dbReference>
<dbReference type="NCBIfam" id="TIGR00041">
    <property type="entry name" value="DTMP_kinase"/>
    <property type="match status" value="1"/>
</dbReference>
<keyword evidence="8 10" id="KW-0067">ATP-binding</keyword>
<dbReference type="GO" id="GO:0004798">
    <property type="term" value="F:dTMP kinase activity"/>
    <property type="evidence" value="ECO:0007669"/>
    <property type="project" value="UniProtKB-UniRule"/>
</dbReference>
<accession>A0A328IL65</accession>
<evidence type="ECO:0000256" key="10">
    <source>
        <dbReference type="HAMAP-Rule" id="MF_00165"/>
    </source>
</evidence>
<comment type="similarity">
    <text evidence="1 10">Belongs to the thymidylate kinase family.</text>
</comment>
<comment type="caution">
    <text evidence="12">The sequence shown here is derived from an EMBL/GenBank/DDBJ whole genome shotgun (WGS) entry which is preliminary data.</text>
</comment>
<evidence type="ECO:0000256" key="1">
    <source>
        <dbReference type="ARBA" id="ARBA00009776"/>
    </source>
</evidence>
<proteinExistence type="inferred from homology"/>
<evidence type="ECO:0000256" key="8">
    <source>
        <dbReference type="ARBA" id="ARBA00022840"/>
    </source>
</evidence>
<dbReference type="PANTHER" id="PTHR10344">
    <property type="entry name" value="THYMIDYLATE KINASE"/>
    <property type="match status" value="1"/>
</dbReference>
<dbReference type="GO" id="GO:0006227">
    <property type="term" value="P:dUDP biosynthetic process"/>
    <property type="evidence" value="ECO:0007669"/>
    <property type="project" value="TreeGrafter"/>
</dbReference>
<evidence type="ECO:0000256" key="2">
    <source>
        <dbReference type="ARBA" id="ARBA00012980"/>
    </source>
</evidence>
<feature type="binding site" evidence="10">
    <location>
        <begin position="8"/>
        <end position="15"/>
    </location>
    <ligand>
        <name>ATP</name>
        <dbReference type="ChEBI" id="CHEBI:30616"/>
    </ligand>
</feature>
<dbReference type="EMBL" id="JHUK01000004">
    <property type="protein sequence ID" value="RAM57713.1"/>
    <property type="molecule type" value="Genomic_DNA"/>
</dbReference>
<keyword evidence="13" id="KW-1185">Reference proteome</keyword>
<dbReference type="Gene3D" id="3.40.50.300">
    <property type="entry name" value="P-loop containing nucleotide triphosphate hydrolases"/>
    <property type="match status" value="1"/>
</dbReference>
<dbReference type="CDD" id="cd01672">
    <property type="entry name" value="TMPK"/>
    <property type="match status" value="1"/>
</dbReference>
<keyword evidence="6 10" id="KW-0547">Nucleotide-binding</keyword>